<keyword evidence="10" id="KW-1185">Reference proteome</keyword>
<reference evidence="10" key="1">
    <citation type="submission" date="2017-01" db="EMBL/GenBank/DDBJ databases">
        <authorList>
            <person name="Varghese N."/>
            <person name="Submissions S."/>
        </authorList>
    </citation>
    <scope>NUCLEOTIDE SEQUENCE [LARGE SCALE GENOMIC DNA]</scope>
    <source>
        <strain evidence="10">ATCC 12950</strain>
    </source>
</reference>
<dbReference type="Proteomes" id="UP000186096">
    <property type="component" value="Unassembled WGS sequence"/>
</dbReference>
<dbReference type="AlphaFoldDB" id="A0A1N7HG35"/>
<dbReference type="STRING" id="58117.SAMN05421833_14824"/>
<keyword evidence="4 7" id="KW-0812">Transmembrane</keyword>
<keyword evidence="5 7" id="KW-1133">Transmembrane helix</keyword>
<keyword evidence="2 7" id="KW-0813">Transport</keyword>
<feature type="transmembrane region" description="Helical" evidence="7">
    <location>
        <begin position="24"/>
        <end position="46"/>
    </location>
</feature>
<evidence type="ECO:0000256" key="5">
    <source>
        <dbReference type="ARBA" id="ARBA00022989"/>
    </source>
</evidence>
<evidence type="ECO:0000256" key="2">
    <source>
        <dbReference type="ARBA" id="ARBA00022448"/>
    </source>
</evidence>
<accession>A0A1N7HG35</accession>
<evidence type="ECO:0000259" key="8">
    <source>
        <dbReference type="PROSITE" id="PS50928"/>
    </source>
</evidence>
<dbReference type="CDD" id="cd06261">
    <property type="entry name" value="TM_PBP2"/>
    <property type="match status" value="1"/>
</dbReference>
<dbReference type="SUPFAM" id="SSF161098">
    <property type="entry name" value="MetI-like"/>
    <property type="match status" value="1"/>
</dbReference>
<organism evidence="9 10">
    <name type="scientific">Microbispora rosea</name>
    <dbReference type="NCBI Taxonomy" id="58117"/>
    <lineage>
        <taxon>Bacteria</taxon>
        <taxon>Bacillati</taxon>
        <taxon>Actinomycetota</taxon>
        <taxon>Actinomycetes</taxon>
        <taxon>Streptosporangiales</taxon>
        <taxon>Streptosporangiaceae</taxon>
        <taxon>Microbispora</taxon>
    </lineage>
</organism>
<feature type="transmembrane region" description="Helical" evidence="7">
    <location>
        <begin position="154"/>
        <end position="173"/>
    </location>
</feature>
<dbReference type="Pfam" id="PF00528">
    <property type="entry name" value="BPD_transp_1"/>
    <property type="match status" value="1"/>
</dbReference>
<keyword evidence="3" id="KW-1003">Cell membrane</keyword>
<evidence type="ECO:0000313" key="9">
    <source>
        <dbReference type="EMBL" id="SIS23845.1"/>
    </source>
</evidence>
<dbReference type="PANTHER" id="PTHR43386">
    <property type="entry name" value="OLIGOPEPTIDE TRANSPORT SYSTEM PERMEASE PROTEIN APPC"/>
    <property type="match status" value="1"/>
</dbReference>
<dbReference type="InterPro" id="IPR000515">
    <property type="entry name" value="MetI-like"/>
</dbReference>
<dbReference type="PROSITE" id="PS50928">
    <property type="entry name" value="ABC_TM1"/>
    <property type="match status" value="1"/>
</dbReference>
<feature type="transmembrane region" description="Helical" evidence="7">
    <location>
        <begin position="126"/>
        <end position="148"/>
    </location>
</feature>
<evidence type="ECO:0000256" key="3">
    <source>
        <dbReference type="ARBA" id="ARBA00022475"/>
    </source>
</evidence>
<protein>
    <submittedName>
        <fullName evidence="9">Peptide/nickel transport system permease protein</fullName>
    </submittedName>
</protein>
<feature type="domain" description="ABC transmembrane type-1" evidence="8">
    <location>
        <begin position="91"/>
        <end position="281"/>
    </location>
</feature>
<gene>
    <name evidence="9" type="ORF">SAMN05421833_14824</name>
</gene>
<dbReference type="GeneID" id="97499828"/>
<feature type="transmembrane region" description="Helical" evidence="7">
    <location>
        <begin position="262"/>
        <end position="281"/>
    </location>
</feature>
<dbReference type="PANTHER" id="PTHR43386:SF1">
    <property type="entry name" value="D,D-DIPEPTIDE TRANSPORT SYSTEM PERMEASE PROTEIN DDPC-RELATED"/>
    <property type="match status" value="1"/>
</dbReference>
<dbReference type="EMBL" id="FTNI01000048">
    <property type="protein sequence ID" value="SIS23845.1"/>
    <property type="molecule type" value="Genomic_DNA"/>
</dbReference>
<dbReference type="GO" id="GO:0055085">
    <property type="term" value="P:transmembrane transport"/>
    <property type="evidence" value="ECO:0007669"/>
    <property type="project" value="InterPro"/>
</dbReference>
<dbReference type="RefSeq" id="WP_076442925.1">
    <property type="nucleotide sequence ID" value="NZ_FTNI01000048.1"/>
</dbReference>
<dbReference type="GO" id="GO:0005886">
    <property type="term" value="C:plasma membrane"/>
    <property type="evidence" value="ECO:0007669"/>
    <property type="project" value="UniProtKB-SubCell"/>
</dbReference>
<feature type="transmembrane region" description="Helical" evidence="7">
    <location>
        <begin position="93"/>
        <end position="119"/>
    </location>
</feature>
<keyword evidence="6 7" id="KW-0472">Membrane</keyword>
<dbReference type="InterPro" id="IPR050366">
    <property type="entry name" value="BP-dependent_transpt_permease"/>
</dbReference>
<comment type="similarity">
    <text evidence="7">Belongs to the binding-protein-dependent transport system permease family.</text>
</comment>
<comment type="subcellular location">
    <subcellularLocation>
        <location evidence="1 7">Cell membrane</location>
        <topology evidence="1 7">Multi-pass membrane protein</topology>
    </subcellularLocation>
</comment>
<evidence type="ECO:0000256" key="1">
    <source>
        <dbReference type="ARBA" id="ARBA00004651"/>
    </source>
</evidence>
<sequence>MSAPEAAALAPTARPARRRRRIDLLLWFCGAWLAVLILAAITAPMLGLQEAQDAAKTLLEPVYQPPSLGSTHPLGTNALGLDMLSRIIYGARVSLTVSISAVLIGTFVGGTLGVIAGYLRGKVDRVIGTLTNTLLAVPALILLVALATVLRPSALNMALALSLVAIPGLIRVTRANTLAFAQREFVTVARALGAGRARVVFRELMPNVLLSVVPMCLVYVSALIVAEASLSFLGIGLRPPQPTWGNMIGEGLNGKMEDYPHLVYVPAAVLFLTVFSFNLLGERMRKRWDKREVSL</sequence>
<evidence type="ECO:0000313" key="10">
    <source>
        <dbReference type="Proteomes" id="UP000186096"/>
    </source>
</evidence>
<evidence type="ECO:0000256" key="7">
    <source>
        <dbReference type="RuleBase" id="RU363032"/>
    </source>
</evidence>
<name>A0A1N7HG35_9ACTN</name>
<dbReference type="Gene3D" id="1.10.3720.10">
    <property type="entry name" value="MetI-like"/>
    <property type="match status" value="1"/>
</dbReference>
<dbReference type="InterPro" id="IPR035906">
    <property type="entry name" value="MetI-like_sf"/>
</dbReference>
<evidence type="ECO:0000256" key="4">
    <source>
        <dbReference type="ARBA" id="ARBA00022692"/>
    </source>
</evidence>
<proteinExistence type="inferred from homology"/>
<feature type="transmembrane region" description="Helical" evidence="7">
    <location>
        <begin position="208"/>
        <end position="237"/>
    </location>
</feature>
<evidence type="ECO:0000256" key="6">
    <source>
        <dbReference type="ARBA" id="ARBA00023136"/>
    </source>
</evidence>